<feature type="binding site" evidence="8">
    <location>
        <position position="245"/>
    </location>
    <ligand>
        <name>Mn(2+)</name>
        <dbReference type="ChEBI" id="CHEBI:29035"/>
        <label>2</label>
    </ligand>
</feature>
<keyword evidence="5 8" id="KW-0645">Protease</keyword>
<evidence type="ECO:0000256" key="2">
    <source>
        <dbReference type="ARBA" id="ARBA00000967"/>
    </source>
</evidence>
<name>A0A8J2Z531_9GAMM</name>
<dbReference type="PROSITE" id="PS00631">
    <property type="entry name" value="CYTOSOL_AP"/>
    <property type="match status" value="1"/>
</dbReference>
<dbReference type="HAMAP" id="MF_00181">
    <property type="entry name" value="Cytosol_peptidase_M17"/>
    <property type="match status" value="1"/>
</dbReference>
<dbReference type="EC" id="3.4.11.1" evidence="8"/>
<dbReference type="Pfam" id="PF00883">
    <property type="entry name" value="Peptidase_M17"/>
    <property type="match status" value="1"/>
</dbReference>
<comment type="cofactor">
    <cofactor evidence="8">
        <name>Mn(2+)</name>
        <dbReference type="ChEBI" id="CHEBI:29035"/>
    </cofactor>
    <text evidence="8">Binds 2 manganese ions per subunit.</text>
</comment>
<feature type="binding site" evidence="8">
    <location>
        <position position="240"/>
    </location>
    <ligand>
        <name>Mn(2+)</name>
        <dbReference type="ChEBI" id="CHEBI:29035"/>
        <label>2</label>
    </ligand>
</feature>
<dbReference type="OrthoDB" id="9809354at2"/>
<dbReference type="RefSeq" id="WP_117002989.1">
    <property type="nucleotide sequence ID" value="NZ_BMJS01000019.1"/>
</dbReference>
<keyword evidence="4 8" id="KW-0031">Aminopeptidase</keyword>
<evidence type="ECO:0000256" key="8">
    <source>
        <dbReference type="HAMAP-Rule" id="MF_00181"/>
    </source>
</evidence>
<comment type="subcellular location">
    <subcellularLocation>
        <location evidence="8">Cytoplasm</location>
    </subcellularLocation>
</comment>
<dbReference type="Gene3D" id="3.40.630.10">
    <property type="entry name" value="Zn peptidases"/>
    <property type="match status" value="1"/>
</dbReference>
<gene>
    <name evidence="8 10" type="primary">pepA</name>
    <name evidence="10" type="ORF">GCM10010995_17150</name>
</gene>
<reference evidence="10" key="2">
    <citation type="submission" date="2020-09" db="EMBL/GenBank/DDBJ databases">
        <authorList>
            <person name="Sun Q."/>
            <person name="Zhou Y."/>
        </authorList>
    </citation>
    <scope>NUCLEOTIDE SEQUENCE</scope>
    <source>
        <strain evidence="10">CGMCC 1.15758</strain>
    </source>
</reference>
<comment type="caution">
    <text evidence="10">The sequence shown here is derived from an EMBL/GenBank/DDBJ whole genome shotgun (WGS) entry which is preliminary data.</text>
</comment>
<dbReference type="CDD" id="cd00433">
    <property type="entry name" value="Peptidase_M17"/>
    <property type="match status" value="1"/>
</dbReference>
<dbReference type="InterPro" id="IPR000819">
    <property type="entry name" value="Peptidase_M17_C"/>
</dbReference>
<dbReference type="PANTHER" id="PTHR11963:SF23">
    <property type="entry name" value="CYTOSOL AMINOPEPTIDASE"/>
    <property type="match status" value="1"/>
</dbReference>
<dbReference type="SUPFAM" id="SSF53187">
    <property type="entry name" value="Zn-dependent exopeptidases"/>
    <property type="match status" value="1"/>
</dbReference>
<dbReference type="InterPro" id="IPR008283">
    <property type="entry name" value="Peptidase_M17_N"/>
</dbReference>
<dbReference type="InterPro" id="IPR043472">
    <property type="entry name" value="Macro_dom-like"/>
</dbReference>
<organism evidence="10 11">
    <name type="scientific">Cysteiniphilum litorale</name>
    <dbReference type="NCBI Taxonomy" id="2056700"/>
    <lineage>
        <taxon>Bacteria</taxon>
        <taxon>Pseudomonadati</taxon>
        <taxon>Pseudomonadota</taxon>
        <taxon>Gammaproteobacteria</taxon>
        <taxon>Thiotrichales</taxon>
        <taxon>Fastidiosibacteraceae</taxon>
        <taxon>Cysteiniphilum</taxon>
    </lineage>
</organism>
<comment type="catalytic activity">
    <reaction evidence="1 8">
        <text>Release of an N-terminal amino acid, Xaa-|-Yaa-, in which Xaa is preferably Leu, but may be other amino acids including Pro although not Arg or Lys, and Yaa may be Pro. Amino acid amides and methyl esters are also readily hydrolyzed, but rates on arylamides are exceedingly low.</text>
        <dbReference type="EC" id="3.4.11.1"/>
    </reaction>
</comment>
<keyword evidence="8" id="KW-0963">Cytoplasm</keyword>
<feature type="binding site" evidence="8">
    <location>
        <position position="322"/>
    </location>
    <ligand>
        <name>Mn(2+)</name>
        <dbReference type="ChEBI" id="CHEBI:29035"/>
        <label>1</label>
    </ligand>
</feature>
<comment type="function">
    <text evidence="8">Presumably involved in the processing and regular turnover of intracellular proteins. Catalyzes the removal of unsubstituted N-terminal amino acids from various peptides.</text>
</comment>
<evidence type="ECO:0000313" key="11">
    <source>
        <dbReference type="Proteomes" id="UP000636949"/>
    </source>
</evidence>
<dbReference type="PANTHER" id="PTHR11963">
    <property type="entry name" value="LEUCINE AMINOPEPTIDASE-RELATED"/>
    <property type="match status" value="1"/>
</dbReference>
<dbReference type="SUPFAM" id="SSF52949">
    <property type="entry name" value="Macro domain-like"/>
    <property type="match status" value="1"/>
</dbReference>
<reference evidence="10" key="1">
    <citation type="journal article" date="2014" name="Int. J. Syst. Evol. Microbiol.">
        <title>Complete genome sequence of Corynebacterium casei LMG S-19264T (=DSM 44701T), isolated from a smear-ripened cheese.</title>
        <authorList>
            <consortium name="US DOE Joint Genome Institute (JGI-PGF)"/>
            <person name="Walter F."/>
            <person name="Albersmeier A."/>
            <person name="Kalinowski J."/>
            <person name="Ruckert C."/>
        </authorList>
    </citation>
    <scope>NUCLEOTIDE SEQUENCE</scope>
    <source>
        <strain evidence="10">CGMCC 1.15758</strain>
    </source>
</reference>
<accession>A0A8J2Z531</accession>
<dbReference type="Pfam" id="PF02789">
    <property type="entry name" value="Peptidase_M17_N"/>
    <property type="match status" value="1"/>
</dbReference>
<dbReference type="InterPro" id="IPR011356">
    <property type="entry name" value="Leucine_aapep/pepB"/>
</dbReference>
<keyword evidence="6 8" id="KW-0378">Hydrolase</keyword>
<evidence type="ECO:0000256" key="5">
    <source>
        <dbReference type="ARBA" id="ARBA00022670"/>
    </source>
</evidence>
<keyword evidence="11" id="KW-1185">Reference proteome</keyword>
<comment type="catalytic activity">
    <reaction evidence="2 8">
        <text>Release of an N-terminal amino acid, preferentially leucine, but not glutamic or aspartic acids.</text>
        <dbReference type="EC" id="3.4.11.10"/>
    </reaction>
</comment>
<dbReference type="Gene3D" id="3.40.220.10">
    <property type="entry name" value="Leucine Aminopeptidase, subunit E, domain 1"/>
    <property type="match status" value="1"/>
</dbReference>
<dbReference type="PRINTS" id="PR00481">
    <property type="entry name" value="LAMNOPPTDASE"/>
</dbReference>
<proteinExistence type="inferred from homology"/>
<dbReference type="GO" id="GO:0070006">
    <property type="term" value="F:metalloaminopeptidase activity"/>
    <property type="evidence" value="ECO:0007669"/>
    <property type="project" value="InterPro"/>
</dbReference>
<dbReference type="GO" id="GO:0005737">
    <property type="term" value="C:cytoplasm"/>
    <property type="evidence" value="ECO:0007669"/>
    <property type="project" value="UniProtKB-SubCell"/>
</dbReference>
<feature type="binding site" evidence="8">
    <location>
        <position position="324"/>
    </location>
    <ligand>
        <name>Mn(2+)</name>
        <dbReference type="ChEBI" id="CHEBI:29035"/>
        <label>2</label>
    </ligand>
</feature>
<feature type="active site" evidence="8">
    <location>
        <position position="326"/>
    </location>
</feature>
<evidence type="ECO:0000259" key="9">
    <source>
        <dbReference type="PROSITE" id="PS00631"/>
    </source>
</evidence>
<protein>
    <recommendedName>
        <fullName evidence="8">Probable cytosol aminopeptidase</fullName>
        <ecNumber evidence="8">3.4.11.1</ecNumber>
    </recommendedName>
    <alternativeName>
        <fullName evidence="8">Leucine aminopeptidase</fullName>
        <shortName evidence="8">LAP</shortName>
        <ecNumber evidence="8">3.4.11.10</ecNumber>
    </alternativeName>
    <alternativeName>
        <fullName evidence="8">Leucyl aminopeptidase</fullName>
    </alternativeName>
</protein>
<sequence>MQINALTQSPLQNEIVFVFDNDNSTITTIQTALTQGLFKAKVANTYFSVDNGKNYLAVGLGEKDKLNTNALRKAVGALYKQLKSFNIDRFAVDTKLIGDNHIRTFVEALINAAYIFDQLKSEKETFKLTQVDIVTQSASEVANEIHIAQAVAHGQNYAKDLKNFPANICTTDYLLNEAKKLMDSSEHGTLHYIGEDEMHKLGMGCITAVGRGSSMPSYIACMEYRASSNKDDKPIVLVGKGLVYDTGGLCLKPWQSMGSMKMDMGGAAAVFGTMKAIVELKLPINIIGAVALVENSIDGDSYRPGDVLTSMKGITVEIGNTDAEGRLALCDTLTYIERYDPKVVIDIATLTGAMVISLGGDITGLFGNNDALVNDIKLAAEESHDHAWHMPLHQAYHEQLKSEIADVYNIGGPAAGSITAALFLSKFTEKYTWAHLDVAGSAMKGFEKATATGRPVPMLTQYIINQTK</sequence>
<evidence type="ECO:0000256" key="1">
    <source>
        <dbReference type="ARBA" id="ARBA00000135"/>
    </source>
</evidence>
<feature type="binding site" evidence="8">
    <location>
        <position position="263"/>
    </location>
    <ligand>
        <name>Mn(2+)</name>
        <dbReference type="ChEBI" id="CHEBI:29035"/>
        <label>2</label>
    </ligand>
</feature>
<evidence type="ECO:0000256" key="3">
    <source>
        <dbReference type="ARBA" id="ARBA00009528"/>
    </source>
</evidence>
<feature type="domain" description="Cytosol aminopeptidase" evidence="9">
    <location>
        <begin position="320"/>
        <end position="327"/>
    </location>
</feature>
<dbReference type="InterPro" id="IPR023042">
    <property type="entry name" value="Peptidase_M17_leu_NH2_pept"/>
</dbReference>
<dbReference type="EC" id="3.4.11.10" evidence="8"/>
<dbReference type="GO" id="GO:0006508">
    <property type="term" value="P:proteolysis"/>
    <property type="evidence" value="ECO:0007669"/>
    <property type="project" value="UniProtKB-KW"/>
</dbReference>
<keyword evidence="7 8" id="KW-0464">Manganese</keyword>
<dbReference type="NCBIfam" id="NF002074">
    <property type="entry name" value="PRK00913.1-4"/>
    <property type="match status" value="1"/>
</dbReference>
<feature type="active site" evidence="8">
    <location>
        <position position="252"/>
    </location>
</feature>
<feature type="binding site" evidence="8">
    <location>
        <position position="324"/>
    </location>
    <ligand>
        <name>Mn(2+)</name>
        <dbReference type="ChEBI" id="CHEBI:29035"/>
        <label>1</label>
    </ligand>
</feature>
<keyword evidence="8" id="KW-0479">Metal-binding</keyword>
<evidence type="ECO:0000256" key="4">
    <source>
        <dbReference type="ARBA" id="ARBA00022438"/>
    </source>
</evidence>
<evidence type="ECO:0000256" key="6">
    <source>
        <dbReference type="ARBA" id="ARBA00022801"/>
    </source>
</evidence>
<dbReference type="GO" id="GO:0030145">
    <property type="term" value="F:manganese ion binding"/>
    <property type="evidence" value="ECO:0007669"/>
    <property type="project" value="UniProtKB-UniRule"/>
</dbReference>
<feature type="binding site" evidence="8">
    <location>
        <position position="245"/>
    </location>
    <ligand>
        <name>Mn(2+)</name>
        <dbReference type="ChEBI" id="CHEBI:29035"/>
        <label>1</label>
    </ligand>
</feature>
<dbReference type="EMBL" id="BMJS01000019">
    <property type="protein sequence ID" value="GGG00410.1"/>
    <property type="molecule type" value="Genomic_DNA"/>
</dbReference>
<comment type="similarity">
    <text evidence="3 8">Belongs to the peptidase M17 family.</text>
</comment>
<dbReference type="AlphaFoldDB" id="A0A8J2Z531"/>
<evidence type="ECO:0000256" key="7">
    <source>
        <dbReference type="ARBA" id="ARBA00023211"/>
    </source>
</evidence>
<dbReference type="Proteomes" id="UP000636949">
    <property type="component" value="Unassembled WGS sequence"/>
</dbReference>
<evidence type="ECO:0000313" key="10">
    <source>
        <dbReference type="EMBL" id="GGG00410.1"/>
    </source>
</evidence>